<name>A0A485M4S6_9ZZZZ</name>
<accession>A0A485M4S6</accession>
<dbReference type="EMBL" id="CAADRM010000086">
    <property type="protein sequence ID" value="VFU14035.1"/>
    <property type="molecule type" value="Genomic_DNA"/>
</dbReference>
<protein>
    <submittedName>
        <fullName evidence="1">Uncharacterized protein</fullName>
    </submittedName>
</protein>
<dbReference type="AlphaFoldDB" id="A0A485M4S6"/>
<proteinExistence type="predicted"/>
<sequence>MNPSELIGKDTGKHEHEWNRFVFFFRPSGTKGFQDWQVMSRYTALAPMRGDDAWFPNDQPPAGQGGT</sequence>
<organism evidence="1">
    <name type="scientific">anaerobic digester metagenome</name>
    <dbReference type="NCBI Taxonomy" id="1263854"/>
    <lineage>
        <taxon>unclassified sequences</taxon>
        <taxon>metagenomes</taxon>
        <taxon>ecological metagenomes</taxon>
    </lineage>
</organism>
<reference evidence="1" key="1">
    <citation type="submission" date="2019-03" db="EMBL/GenBank/DDBJ databases">
        <authorList>
            <person name="Hao L."/>
        </authorList>
    </citation>
    <scope>NUCLEOTIDE SEQUENCE</scope>
</reference>
<evidence type="ECO:0000313" key="1">
    <source>
        <dbReference type="EMBL" id="VFU14035.1"/>
    </source>
</evidence>
<gene>
    <name evidence="1" type="ORF">SCFA_240008</name>
</gene>